<evidence type="ECO:0000256" key="2">
    <source>
        <dbReference type="ARBA" id="ARBA00004496"/>
    </source>
</evidence>
<accession>A0AAP2W7H2</accession>
<dbReference type="GO" id="GO:0003676">
    <property type="term" value="F:nucleic acid binding"/>
    <property type="evidence" value="ECO:0007669"/>
    <property type="project" value="InterPro"/>
</dbReference>
<dbReference type="Proteomes" id="UP001320159">
    <property type="component" value="Unassembled WGS sequence"/>
</dbReference>
<reference evidence="7 8" key="1">
    <citation type="submission" date="2017-11" db="EMBL/GenBank/DDBJ databases">
        <title>Isolation and Characterization of Family Methanocellaceae Species from Potential Methane Hydrate Area Offshore Southwestern Taiwan.</title>
        <authorList>
            <person name="Zhang W.-L."/>
            <person name="Chen W.-C."/>
            <person name="Lai M.-C."/>
            <person name="Chen S.-C."/>
        </authorList>
    </citation>
    <scope>NUCLEOTIDE SEQUENCE [LARGE SCALE GENOMIC DNA]</scope>
    <source>
        <strain evidence="7 8">CWC-04</strain>
    </source>
</reference>
<dbReference type="Gene3D" id="2.40.30.130">
    <property type="match status" value="1"/>
</dbReference>
<dbReference type="GO" id="GO:0005737">
    <property type="term" value="C:cytoplasm"/>
    <property type="evidence" value="ECO:0007669"/>
    <property type="project" value="UniProtKB-SubCell"/>
</dbReference>
<comment type="caution">
    <text evidence="7">The sequence shown here is derived from an EMBL/GenBank/DDBJ whole genome shotgun (WGS) entry which is preliminary data.</text>
</comment>
<dbReference type="InterPro" id="IPR009000">
    <property type="entry name" value="Transl_B-barrel_sf"/>
</dbReference>
<feature type="domain" description="Alanyl-transfer RNA synthetases family profile" evidence="6">
    <location>
        <begin position="1"/>
        <end position="219"/>
    </location>
</feature>
<proteinExistence type="predicted"/>
<keyword evidence="3" id="KW-0479">Metal-binding</keyword>
<keyword evidence="5" id="KW-0175">Coiled coil</keyword>
<dbReference type="InterPro" id="IPR051335">
    <property type="entry name" value="Alanyl-tRNA_Editing_Enzymes"/>
</dbReference>
<comment type="cofactor">
    <cofactor evidence="1">
        <name>Zn(2+)</name>
        <dbReference type="ChEBI" id="CHEBI:29105"/>
    </cofactor>
</comment>
<name>A0AAP2W7H2_9EURY</name>
<sequence length="401" mass="44801">MERRLYYGSPYMAEWQAEVKEIIEKDEKFLIILSETAFYPGGGGQPADSGNIDGIAVEEVYEKDGEIYHVLNRKPQNRIVKCAIDIVRRRDLTQQHTGQHILSSVFDLYGGETSSFHLGDDEVSIDISLSDISGELLKTIEDKANGYIYRDLIVKAHFVSPEGASDFPLRKAPPRDDVIRIVEIDNIDFSPCCGTHVTRTGEVGIIKVLKAEKMRNQTRIYFKCGMRALRDYQDKHAIVSALSRLYRTSEGEIPARSESMMAQLKSLQKELSDLKEKTLALEAKGIAGLARSKVIRMDLEDKKADEISLLAKYILQNGDFILVLSSIPDKRLLFAHSGAFVINCGKVFKDHLAEFKGKGGGSDKWANAGFNDVNDMKNFAEFLNGLASSLSIHDDKKDIAS</sequence>
<dbReference type="InterPro" id="IPR012947">
    <property type="entry name" value="tRNA_SAD"/>
</dbReference>
<dbReference type="Gene3D" id="3.10.310.40">
    <property type="match status" value="1"/>
</dbReference>
<evidence type="ECO:0000256" key="5">
    <source>
        <dbReference type="SAM" id="Coils"/>
    </source>
</evidence>
<comment type="subcellular location">
    <subcellularLocation>
        <location evidence="2">Cytoplasm</location>
    </subcellularLocation>
</comment>
<dbReference type="GO" id="GO:0006419">
    <property type="term" value="P:alanyl-tRNA aminoacylation"/>
    <property type="evidence" value="ECO:0007669"/>
    <property type="project" value="InterPro"/>
</dbReference>
<evidence type="ECO:0000259" key="6">
    <source>
        <dbReference type="PROSITE" id="PS50860"/>
    </source>
</evidence>
<dbReference type="PANTHER" id="PTHR43462:SF1">
    <property type="entry name" value="ALANYL-TRNA EDITING PROTEIN AARSD1"/>
    <property type="match status" value="1"/>
</dbReference>
<dbReference type="InterPro" id="IPR018163">
    <property type="entry name" value="Thr/Ala-tRNA-synth_IIc_edit"/>
</dbReference>
<dbReference type="PANTHER" id="PTHR43462">
    <property type="entry name" value="ALANYL-TRNA EDITING PROTEIN"/>
    <property type="match status" value="1"/>
</dbReference>
<dbReference type="PROSITE" id="PS50860">
    <property type="entry name" value="AA_TRNA_LIGASE_II_ALA"/>
    <property type="match status" value="1"/>
</dbReference>
<dbReference type="AlphaFoldDB" id="A0AAP2W7H2"/>
<evidence type="ECO:0000256" key="3">
    <source>
        <dbReference type="ARBA" id="ARBA00022723"/>
    </source>
</evidence>
<keyword evidence="4" id="KW-0862">Zinc</keyword>
<dbReference type="SUPFAM" id="SSF55186">
    <property type="entry name" value="ThrRS/AlaRS common domain"/>
    <property type="match status" value="1"/>
</dbReference>
<gene>
    <name evidence="7" type="ORF">CUJ83_08630</name>
</gene>
<evidence type="ECO:0000256" key="4">
    <source>
        <dbReference type="ARBA" id="ARBA00022833"/>
    </source>
</evidence>
<dbReference type="GO" id="GO:0004813">
    <property type="term" value="F:alanine-tRNA ligase activity"/>
    <property type="evidence" value="ECO:0007669"/>
    <property type="project" value="InterPro"/>
</dbReference>
<feature type="coiled-coil region" evidence="5">
    <location>
        <begin position="257"/>
        <end position="284"/>
    </location>
</feature>
<evidence type="ECO:0000313" key="7">
    <source>
        <dbReference type="EMBL" id="MCD1295061.1"/>
    </source>
</evidence>
<dbReference type="InterPro" id="IPR018165">
    <property type="entry name" value="Ala-tRNA-synth_IIc_core"/>
</dbReference>
<dbReference type="SUPFAM" id="SSF50447">
    <property type="entry name" value="Translation proteins"/>
    <property type="match status" value="1"/>
</dbReference>
<dbReference type="GO" id="GO:0005524">
    <property type="term" value="F:ATP binding"/>
    <property type="evidence" value="ECO:0007669"/>
    <property type="project" value="InterPro"/>
</dbReference>
<organism evidence="7 8">
    <name type="scientific">Methanooceanicella nereidis</name>
    <dbReference type="NCBI Taxonomy" id="2052831"/>
    <lineage>
        <taxon>Archaea</taxon>
        <taxon>Methanobacteriati</taxon>
        <taxon>Methanobacteriota</taxon>
        <taxon>Stenosarchaea group</taxon>
        <taxon>Methanomicrobia</taxon>
        <taxon>Methanocellales</taxon>
        <taxon>Methanocellaceae</taxon>
        <taxon>Methanooceanicella</taxon>
    </lineage>
</organism>
<dbReference type="EMBL" id="PGCK01000006">
    <property type="protein sequence ID" value="MCD1295061.1"/>
    <property type="molecule type" value="Genomic_DNA"/>
</dbReference>
<dbReference type="Pfam" id="PF07973">
    <property type="entry name" value="tRNA_SAD"/>
    <property type="match status" value="1"/>
</dbReference>
<dbReference type="SMART" id="SM00863">
    <property type="entry name" value="tRNA_SAD"/>
    <property type="match status" value="1"/>
</dbReference>
<evidence type="ECO:0000256" key="1">
    <source>
        <dbReference type="ARBA" id="ARBA00001947"/>
    </source>
</evidence>
<evidence type="ECO:0000313" key="8">
    <source>
        <dbReference type="Proteomes" id="UP001320159"/>
    </source>
</evidence>
<dbReference type="GO" id="GO:0002161">
    <property type="term" value="F:aminoacyl-tRNA deacylase activity"/>
    <property type="evidence" value="ECO:0007669"/>
    <property type="project" value="UniProtKB-ARBA"/>
</dbReference>
<protein>
    <submittedName>
        <fullName evidence="7">Alanyl-tRNA editing protein</fullName>
    </submittedName>
</protein>
<dbReference type="GO" id="GO:0046872">
    <property type="term" value="F:metal ion binding"/>
    <property type="evidence" value="ECO:0007669"/>
    <property type="project" value="UniProtKB-KW"/>
</dbReference>
<dbReference type="Gene3D" id="3.30.980.10">
    <property type="entry name" value="Threonyl-trna Synthetase, Chain A, domain 2"/>
    <property type="match status" value="1"/>
</dbReference>
<keyword evidence="8" id="KW-1185">Reference proteome</keyword>